<gene>
    <name evidence="1" type="ORF">ENN47_00380</name>
</gene>
<name>A0A7C1H612_9BACT</name>
<protein>
    <submittedName>
        <fullName evidence="1">Sodium:proton antiporter</fullName>
    </submittedName>
</protein>
<proteinExistence type="predicted"/>
<feature type="non-terminal residue" evidence="1">
    <location>
        <position position="25"/>
    </location>
</feature>
<evidence type="ECO:0000313" key="1">
    <source>
        <dbReference type="EMBL" id="HDP76647.1"/>
    </source>
</evidence>
<accession>A0A7C1H612</accession>
<sequence>MSFVLIGISSLYLVSAIIVLSSRTN</sequence>
<comment type="caution">
    <text evidence="1">The sequence shown here is derived from an EMBL/GenBank/DDBJ whole genome shotgun (WGS) entry which is preliminary data.</text>
</comment>
<organism evidence="1">
    <name type="scientific">Mesotoga infera</name>
    <dbReference type="NCBI Taxonomy" id="1236046"/>
    <lineage>
        <taxon>Bacteria</taxon>
        <taxon>Thermotogati</taxon>
        <taxon>Thermotogota</taxon>
        <taxon>Thermotogae</taxon>
        <taxon>Kosmotogales</taxon>
        <taxon>Kosmotogaceae</taxon>
        <taxon>Mesotoga</taxon>
    </lineage>
</organism>
<dbReference type="EMBL" id="DSBT01000014">
    <property type="protein sequence ID" value="HDP76647.1"/>
    <property type="molecule type" value="Genomic_DNA"/>
</dbReference>
<reference evidence="1" key="1">
    <citation type="journal article" date="2020" name="mSystems">
        <title>Genome- and Community-Level Interaction Insights into Carbon Utilization and Element Cycling Functions of Hydrothermarchaeota in Hydrothermal Sediment.</title>
        <authorList>
            <person name="Zhou Z."/>
            <person name="Liu Y."/>
            <person name="Xu W."/>
            <person name="Pan J."/>
            <person name="Luo Z.H."/>
            <person name="Li M."/>
        </authorList>
    </citation>
    <scope>NUCLEOTIDE SEQUENCE [LARGE SCALE GENOMIC DNA]</scope>
    <source>
        <strain evidence="1">SpSt-1179</strain>
    </source>
</reference>
<dbReference type="AlphaFoldDB" id="A0A7C1H612"/>
<dbReference type="Proteomes" id="UP000886198">
    <property type="component" value="Unassembled WGS sequence"/>
</dbReference>